<feature type="repeat" description="PPR" evidence="3">
    <location>
        <begin position="325"/>
        <end position="359"/>
    </location>
</feature>
<dbReference type="PROSITE" id="PS51375">
    <property type="entry name" value="PPR"/>
    <property type="match status" value="3"/>
</dbReference>
<gene>
    <name evidence="6" type="ORF">ACJRO7_005906</name>
</gene>
<sequence length="536" mass="61051">MALQALSRRLRQAPCPHIFRISTLPSVSPRSSPCYRQLRRSLSGAFRRTPCDRSQCSHPSCLRSFSVQIGGDPVVFPERQAAESDSREATVIELLRRVALLPTEAEAMESLRTDGIVPNGGLVHSVVWALREEWRLAFLAFKWGDEWGCIDEKVLGLMTWVLGSHGKFSIAWCLIRDSHRSSVDTRQAMLVMIDRYAAANNPAKAIWTFHVMEKFRTAPDEEAYCALLTALCKNGNIEEAEEFMFLNKKLFPLETESFNIILNGWSNVTVDVLEAKRIWREMSRCCITPNATSYTHMICCFSKVSNLFDSLRLYDEMKKRGWVPGLEVYNSLIYVLTRENCFSKALKMLEKLKEAGLQPNHATYDSMIRPLCEAKKLDEARAVLSSMIGDDIQPTIETYHSFLEVTDFEGTLEVLSIMRKAGVGPTGDTFLLVLEKFFKLNQVENSLRIWVEMRQYEIVPVAAHYLKVVHGLATSGFLIKAKEIYSEMRAKGFLDDPKLKKLLYRTARRKKDRRERHAGEDENGVGANIKKGTKSR</sequence>
<dbReference type="EMBL" id="JBJKBG010000010">
    <property type="protein sequence ID" value="KAL3721160.1"/>
    <property type="molecule type" value="Genomic_DNA"/>
</dbReference>
<keyword evidence="2" id="KW-0677">Repeat</keyword>
<dbReference type="AlphaFoldDB" id="A0ABD3J0Q0"/>
<name>A0ABD3J0Q0_EUCGL</name>
<evidence type="ECO:0000256" key="2">
    <source>
        <dbReference type="ARBA" id="ARBA00022737"/>
    </source>
</evidence>
<evidence type="ECO:0000313" key="6">
    <source>
        <dbReference type="EMBL" id="KAL3721160.1"/>
    </source>
</evidence>
<evidence type="ECO:0000256" key="4">
    <source>
        <dbReference type="SAM" id="MobiDB-lite"/>
    </source>
</evidence>
<feature type="repeat" description="PPR" evidence="3">
    <location>
        <begin position="360"/>
        <end position="394"/>
    </location>
</feature>
<comment type="similarity">
    <text evidence="1">Belongs to the PPR family. P subfamily.</text>
</comment>
<dbReference type="NCBIfam" id="TIGR00756">
    <property type="entry name" value="PPR"/>
    <property type="match status" value="4"/>
</dbReference>
<evidence type="ECO:0000313" key="7">
    <source>
        <dbReference type="Proteomes" id="UP001634007"/>
    </source>
</evidence>
<evidence type="ECO:0000259" key="5">
    <source>
        <dbReference type="Pfam" id="PF17177"/>
    </source>
</evidence>
<proteinExistence type="inferred from homology"/>
<dbReference type="InterPro" id="IPR011990">
    <property type="entry name" value="TPR-like_helical_dom_sf"/>
</dbReference>
<dbReference type="Proteomes" id="UP001634007">
    <property type="component" value="Unassembled WGS sequence"/>
</dbReference>
<organism evidence="6 7">
    <name type="scientific">Eucalyptus globulus</name>
    <name type="common">Tasmanian blue gum</name>
    <dbReference type="NCBI Taxonomy" id="34317"/>
    <lineage>
        <taxon>Eukaryota</taxon>
        <taxon>Viridiplantae</taxon>
        <taxon>Streptophyta</taxon>
        <taxon>Embryophyta</taxon>
        <taxon>Tracheophyta</taxon>
        <taxon>Spermatophyta</taxon>
        <taxon>Magnoliopsida</taxon>
        <taxon>eudicotyledons</taxon>
        <taxon>Gunneridae</taxon>
        <taxon>Pentapetalae</taxon>
        <taxon>rosids</taxon>
        <taxon>malvids</taxon>
        <taxon>Myrtales</taxon>
        <taxon>Myrtaceae</taxon>
        <taxon>Myrtoideae</taxon>
        <taxon>Eucalypteae</taxon>
        <taxon>Eucalyptus</taxon>
    </lineage>
</organism>
<evidence type="ECO:0000256" key="3">
    <source>
        <dbReference type="PROSITE-ProRule" id="PRU00708"/>
    </source>
</evidence>
<feature type="domain" description="PROP1-like PPR" evidence="5">
    <location>
        <begin position="294"/>
        <end position="434"/>
    </location>
</feature>
<dbReference type="PANTHER" id="PTHR47939:SF5">
    <property type="entry name" value="PENTACOTRIPEPTIDE-REPEAT REGION OF PRORP DOMAIN-CONTAINING PROTEIN"/>
    <property type="match status" value="1"/>
</dbReference>
<dbReference type="Pfam" id="PF17177">
    <property type="entry name" value="PPR_long"/>
    <property type="match status" value="1"/>
</dbReference>
<dbReference type="InterPro" id="IPR002885">
    <property type="entry name" value="PPR_rpt"/>
</dbReference>
<protein>
    <recommendedName>
        <fullName evidence="5">PROP1-like PPR domain-containing protein</fullName>
    </recommendedName>
</protein>
<dbReference type="InterPro" id="IPR050667">
    <property type="entry name" value="PPR-containing_protein"/>
</dbReference>
<dbReference type="Gene3D" id="1.25.40.10">
    <property type="entry name" value="Tetratricopeptide repeat domain"/>
    <property type="match status" value="3"/>
</dbReference>
<dbReference type="PANTHER" id="PTHR47939">
    <property type="entry name" value="MEMBRANE-ASSOCIATED SALT-INDUCIBLE PROTEIN-LIKE"/>
    <property type="match status" value="1"/>
</dbReference>
<reference evidence="6 7" key="1">
    <citation type="submission" date="2024-11" db="EMBL/GenBank/DDBJ databases">
        <title>Chromosome-level genome assembly of Eucalyptus globulus Labill. provides insights into its genome evolution.</title>
        <authorList>
            <person name="Li X."/>
        </authorList>
    </citation>
    <scope>NUCLEOTIDE SEQUENCE [LARGE SCALE GENOMIC DNA]</scope>
    <source>
        <strain evidence="6">CL2024</strain>
        <tissue evidence="6">Fresh tender leaves</tissue>
    </source>
</reference>
<evidence type="ECO:0000256" key="1">
    <source>
        <dbReference type="ARBA" id="ARBA00007626"/>
    </source>
</evidence>
<comment type="caution">
    <text evidence="6">The sequence shown here is derived from an EMBL/GenBank/DDBJ whole genome shotgun (WGS) entry which is preliminary data.</text>
</comment>
<feature type="region of interest" description="Disordered" evidence="4">
    <location>
        <begin position="507"/>
        <end position="536"/>
    </location>
</feature>
<dbReference type="Pfam" id="PF01535">
    <property type="entry name" value="PPR"/>
    <property type="match status" value="2"/>
</dbReference>
<accession>A0ABD3J0Q0</accession>
<dbReference type="InterPro" id="IPR033443">
    <property type="entry name" value="PROP1-like_PPR_dom"/>
</dbReference>
<feature type="repeat" description="PPR" evidence="3">
    <location>
        <begin position="290"/>
        <end position="324"/>
    </location>
</feature>
<keyword evidence="7" id="KW-1185">Reference proteome</keyword>